<dbReference type="Proteomes" id="UP000262583">
    <property type="component" value="Chromosome"/>
</dbReference>
<evidence type="ECO:0008006" key="5">
    <source>
        <dbReference type="Google" id="ProtNLM"/>
    </source>
</evidence>
<organism evidence="3 4">
    <name type="scientific">Sumerlaea chitinivorans</name>
    <dbReference type="NCBI Taxonomy" id="2250252"/>
    <lineage>
        <taxon>Bacteria</taxon>
        <taxon>Candidatus Sumerlaeota</taxon>
        <taxon>Candidatus Sumerlaeia</taxon>
        <taxon>Candidatus Sumerlaeales</taxon>
        <taxon>Candidatus Sumerlaeaceae</taxon>
        <taxon>Candidatus Sumerlaea</taxon>
    </lineage>
</organism>
<gene>
    <name evidence="3" type="ORF">BRCON_1253</name>
</gene>
<protein>
    <recommendedName>
        <fullName evidence="5">Alkaline shock response membrane anchor protein AmaP</fullName>
    </recommendedName>
</protein>
<dbReference type="EMBL" id="CP030759">
    <property type="protein sequence ID" value="AXA36030.1"/>
    <property type="molecule type" value="Genomic_DNA"/>
</dbReference>
<evidence type="ECO:0000313" key="4">
    <source>
        <dbReference type="Proteomes" id="UP000262583"/>
    </source>
</evidence>
<keyword evidence="2" id="KW-1133">Transmembrane helix</keyword>
<keyword evidence="2" id="KW-0472">Membrane</keyword>
<sequence length="302" mass="33875">MKFIRNLLFTILMLTLLVASVVEMLVLFPIDSVFVAPLRGLGEWVVRHTVPTPAMKFWFWFGLFWCTLGLSCLSWALRRKTAGVEVKMEAGKVVILESAIRKYLRNSLANFPAVTLQKIDIYRQRNGLHVDLYAQVRAQANLPELENQLIEEVKRALRENLGIEELASVRFFVRDFHVGIEPPLVAPRTPAETETSLASTPSPPQEPEREMPYEIAAAWSREEPEAQPVETSAAEEPASEKGEEIATTVSNQSRSGFFGFWRKKKEQADAAGETSTAEATPAESPQEEKDKQPTPSDETKSS</sequence>
<evidence type="ECO:0000256" key="1">
    <source>
        <dbReference type="SAM" id="MobiDB-lite"/>
    </source>
</evidence>
<feature type="compositionally biased region" description="Basic and acidic residues" evidence="1">
    <location>
        <begin position="286"/>
        <end position="302"/>
    </location>
</feature>
<name>A0A2Z4Y4E9_SUMC1</name>
<accession>A0A2Z4Y4E9</accession>
<feature type="transmembrane region" description="Helical" evidence="2">
    <location>
        <begin position="57"/>
        <end position="77"/>
    </location>
</feature>
<feature type="transmembrane region" description="Helical" evidence="2">
    <location>
        <begin position="7"/>
        <end position="30"/>
    </location>
</feature>
<dbReference type="NCBIfam" id="NF033218">
    <property type="entry name" value="anchor_AmaP"/>
    <property type="match status" value="1"/>
</dbReference>
<keyword evidence="2" id="KW-0812">Transmembrane</keyword>
<reference evidence="3 4" key="1">
    <citation type="submission" date="2018-05" db="EMBL/GenBank/DDBJ databases">
        <title>A metagenomic window into the 2 km-deep terrestrial subsurface aquifer revealed taxonomically and functionally diverse microbial community comprising novel uncultured bacterial lineages.</title>
        <authorList>
            <person name="Kadnikov V.V."/>
            <person name="Mardanov A.V."/>
            <person name="Beletsky A.V."/>
            <person name="Banks D."/>
            <person name="Pimenov N.V."/>
            <person name="Frank Y.A."/>
            <person name="Karnachuk O.V."/>
            <person name="Ravin N.V."/>
        </authorList>
    </citation>
    <scope>NUCLEOTIDE SEQUENCE [LARGE SCALE GENOMIC DNA]</scope>
    <source>
        <strain evidence="3">BY</strain>
    </source>
</reference>
<feature type="region of interest" description="Disordered" evidence="1">
    <location>
        <begin position="183"/>
        <end position="302"/>
    </location>
</feature>
<proteinExistence type="predicted"/>
<dbReference type="AlphaFoldDB" id="A0A2Z4Y4E9"/>
<evidence type="ECO:0000256" key="2">
    <source>
        <dbReference type="SAM" id="Phobius"/>
    </source>
</evidence>
<dbReference type="KEGG" id="schv:BRCON_1253"/>
<evidence type="ECO:0000313" key="3">
    <source>
        <dbReference type="EMBL" id="AXA36030.1"/>
    </source>
</evidence>